<gene>
    <name evidence="1" type="ORF">NT01SARS_0760</name>
</gene>
<evidence type="ECO:0000313" key="1">
    <source>
        <dbReference type="EMBL" id="EJP72262.1"/>
    </source>
</evidence>
<protein>
    <submittedName>
        <fullName evidence="1">Putative thiol-disulfide oxidoreductase DCC</fullName>
    </submittedName>
</protein>
<dbReference type="STRING" id="1123866.NT01SARS_0760"/>
<proteinExistence type="predicted"/>
<accession>J4V103</accession>
<evidence type="ECO:0000313" key="2">
    <source>
        <dbReference type="Proteomes" id="UP000010305"/>
    </source>
</evidence>
<dbReference type="InterPro" id="IPR007263">
    <property type="entry name" value="DCC1-like"/>
</dbReference>
<name>J4V103_9GAMM</name>
<organism evidence="1 2">
    <name type="scientific">SAR86 cluster bacterium SAR86A</name>
    <dbReference type="NCBI Taxonomy" id="1123866"/>
    <lineage>
        <taxon>Bacteria</taxon>
        <taxon>Pseudomonadati</taxon>
        <taxon>Pseudomonadota</taxon>
        <taxon>Gammaproteobacteria</taxon>
        <taxon>SAR86 cluster</taxon>
    </lineage>
</organism>
<dbReference type="EMBL" id="JH611156">
    <property type="protein sequence ID" value="EJP72262.1"/>
    <property type="molecule type" value="Genomic_DNA"/>
</dbReference>
<dbReference type="GO" id="GO:0015035">
    <property type="term" value="F:protein-disulfide reductase activity"/>
    <property type="evidence" value="ECO:0007669"/>
    <property type="project" value="InterPro"/>
</dbReference>
<dbReference type="AlphaFoldDB" id="J4V103"/>
<sequence>MEDKYLKKLHVSFDNGTELSGVDAFIYVWKNTKGYNWLGKLISVPPIKQIAKICYAIIAQLLFWRFKLFVK</sequence>
<dbReference type="HOGENOM" id="CLU_2737743_0_0_6"/>
<dbReference type="Pfam" id="PF04134">
    <property type="entry name" value="DCC1-like"/>
    <property type="match status" value="1"/>
</dbReference>
<dbReference type="Proteomes" id="UP000010305">
    <property type="component" value="Unassembled WGS sequence"/>
</dbReference>
<reference evidence="1 2" key="1">
    <citation type="journal article" date="2012" name="ISME J.">
        <title>Genomic insights to SAR86, an abundant and uncultivated marine bacterial lineage.</title>
        <authorList>
            <person name="Dupont C.L."/>
            <person name="Rusch D.B."/>
            <person name="Yooseph S."/>
            <person name="Lombardo M.J."/>
            <person name="Richter R.A."/>
            <person name="Valas R."/>
            <person name="Novotny M."/>
            <person name="Yee-Greenbaum J."/>
            <person name="Selengut J.D."/>
            <person name="Haft D.H."/>
            <person name="Halpern A.L."/>
            <person name="Lasken R.S."/>
            <person name="Nealson K."/>
            <person name="Friedman R."/>
            <person name="Venter J.C."/>
        </authorList>
    </citation>
    <scope>NUCLEOTIDE SEQUENCE [LARGE SCALE GENOMIC DNA]</scope>
</reference>